<evidence type="ECO:0000313" key="3">
    <source>
        <dbReference type="Proteomes" id="UP000193884"/>
    </source>
</evidence>
<sequence length="75" mass="8521">MKARSGVEKEDTPYAPQLATWLNQERWKDTTGAAVLSPADIEAAERRLAESKRKHDEDMRPLVEAKSAELRAQRD</sequence>
<comment type="caution">
    <text evidence="2">The sequence shown here is derived from an EMBL/GenBank/DDBJ whole genome shotgun (WGS) entry which is preliminary data.</text>
</comment>
<reference evidence="2 3" key="1">
    <citation type="submission" date="2017-03" db="EMBL/GenBank/DDBJ databases">
        <title>Whole genome sequences of fourteen strains of Bradyrhizobium canariense and one strain of Bradyrhizobium japonicum isolated from Lupinus (Papilionoideae: Genisteae) species in Algeria.</title>
        <authorList>
            <person name="Crovadore J."/>
            <person name="Chekireb D."/>
            <person name="Brachmann A."/>
            <person name="Chablais R."/>
            <person name="Cochard B."/>
            <person name="Lefort F."/>
        </authorList>
    </citation>
    <scope>NUCLEOTIDE SEQUENCE [LARGE SCALE GENOMIC DNA]</scope>
    <source>
        <strain evidence="2 3">UBMAN05</strain>
    </source>
</reference>
<dbReference type="Proteomes" id="UP000193884">
    <property type="component" value="Unassembled WGS sequence"/>
</dbReference>
<protein>
    <submittedName>
        <fullName evidence="2">Uncharacterized protein</fullName>
    </submittedName>
</protein>
<proteinExistence type="predicted"/>
<organism evidence="2 3">
    <name type="scientific">Bradyrhizobium canariense</name>
    <dbReference type="NCBI Taxonomy" id="255045"/>
    <lineage>
        <taxon>Bacteria</taxon>
        <taxon>Pseudomonadati</taxon>
        <taxon>Pseudomonadota</taxon>
        <taxon>Alphaproteobacteria</taxon>
        <taxon>Hyphomicrobiales</taxon>
        <taxon>Nitrobacteraceae</taxon>
        <taxon>Bradyrhizobium</taxon>
    </lineage>
</organism>
<gene>
    <name evidence="2" type="ORF">BST63_11995</name>
</gene>
<keyword evidence="3" id="KW-1185">Reference proteome</keyword>
<evidence type="ECO:0000256" key="1">
    <source>
        <dbReference type="SAM" id="MobiDB-lite"/>
    </source>
</evidence>
<dbReference type="EMBL" id="NAFK01000153">
    <property type="protein sequence ID" value="OSJ30501.1"/>
    <property type="molecule type" value="Genomic_DNA"/>
</dbReference>
<feature type="region of interest" description="Disordered" evidence="1">
    <location>
        <begin position="48"/>
        <end position="75"/>
    </location>
</feature>
<accession>A0ABX3X5B0</accession>
<name>A0ABX3X5B0_9BRAD</name>
<evidence type="ECO:0000313" key="2">
    <source>
        <dbReference type="EMBL" id="OSJ30501.1"/>
    </source>
</evidence>
<dbReference type="RefSeq" id="WP_085384148.1">
    <property type="nucleotide sequence ID" value="NZ_NAFJ01000110.1"/>
</dbReference>